<evidence type="ECO:0000256" key="13">
    <source>
        <dbReference type="SAM" id="Phobius"/>
    </source>
</evidence>
<dbReference type="InterPro" id="IPR003660">
    <property type="entry name" value="HAMP_dom"/>
</dbReference>
<dbReference type="FunFam" id="3.30.565.10:FF:000006">
    <property type="entry name" value="Sensor histidine kinase WalK"/>
    <property type="match status" value="1"/>
</dbReference>
<dbReference type="Proteomes" id="UP001165124">
    <property type="component" value="Unassembled WGS sequence"/>
</dbReference>
<keyword evidence="8" id="KW-0418">Kinase</keyword>
<keyword evidence="7 13" id="KW-0812">Transmembrane</keyword>
<dbReference type="Gene3D" id="1.10.287.130">
    <property type="match status" value="1"/>
</dbReference>
<evidence type="ECO:0000256" key="6">
    <source>
        <dbReference type="ARBA" id="ARBA00022679"/>
    </source>
</evidence>
<keyword evidence="10" id="KW-0902">Two-component regulatory system</keyword>
<sequence length="642" mass="66984">MSASAPPPVPRRTPADDHARNGDDPAPQPGRPQHADGSAESSGGGSAGEARPCKAPRAEAGGRQPGDTSRRGGEASGGNGAAPGESVGSGGVASGASAGEARQGGGGATRPDGIAQVGGALPGGAGYYEPVRTAPGGYGEAGPGWAARLGDRLRRLAARTSLRVKLVAGMLVLVTLGLTVMSVASVWVLREYLIGRADVQLNAAVEQAIGQVVPQLRRPAADIGIRVPSEMYAQVRSADGEILDEETAFGERGTPRLPANLDGRMNRPFTVRGYGGSGASWRVLAEPLPGGSILVVGLSQDELERTVGRLIAIDATIGVLVVGVLTGVGVWVVRASMRPLAAIEQTAGAIAAGDLSRRVADADPGTEVGRLGSALNTMLAQIEAAFRARAESEAAARRSEELARRSEERMRRFVADAGHELRTPLTAIRGFAEFYRQGAVRSPEEVDRLIGRIEDTASRMGLLVEDLLLLARLDRQRPLERRPVDLLAVAADSVQETRMVAPDRQIELSVSGEVAFQVSGDEARLRQVLGNLLTNAVTHTPPGTPVEVRLRPGALRGAPAAVLEVADEGPGLTREQAERVFERFYRVDPARGTQTRSNRHAGTGLGLAIVAALVGAHDGTVEVDSEPGQGAVFRVLLPLAQD</sequence>
<dbReference type="CDD" id="cd00075">
    <property type="entry name" value="HATPase"/>
    <property type="match status" value="1"/>
</dbReference>
<keyword evidence="17" id="KW-1185">Reference proteome</keyword>
<dbReference type="Pfam" id="PF00512">
    <property type="entry name" value="HisKA"/>
    <property type="match status" value="1"/>
</dbReference>
<dbReference type="Pfam" id="PF00672">
    <property type="entry name" value="HAMP"/>
    <property type="match status" value="1"/>
</dbReference>
<dbReference type="CDD" id="cd00082">
    <property type="entry name" value="HisKA"/>
    <property type="match status" value="1"/>
</dbReference>
<feature type="domain" description="Histidine kinase" evidence="14">
    <location>
        <begin position="416"/>
        <end position="641"/>
    </location>
</feature>
<dbReference type="SUPFAM" id="SSF47384">
    <property type="entry name" value="Homodimeric domain of signal transducing histidine kinase"/>
    <property type="match status" value="1"/>
</dbReference>
<dbReference type="AlphaFoldDB" id="A0A9W6PYC6"/>
<gene>
    <name evidence="16" type="ORF">Arub01_34550</name>
</gene>
<dbReference type="InterPro" id="IPR004358">
    <property type="entry name" value="Sig_transdc_His_kin-like_C"/>
</dbReference>
<evidence type="ECO:0000256" key="11">
    <source>
        <dbReference type="ARBA" id="ARBA00023136"/>
    </source>
</evidence>
<evidence type="ECO:0000313" key="17">
    <source>
        <dbReference type="Proteomes" id="UP001165124"/>
    </source>
</evidence>
<comment type="catalytic activity">
    <reaction evidence="1">
        <text>ATP + protein L-histidine = ADP + protein N-phospho-L-histidine.</text>
        <dbReference type="EC" id="2.7.13.3"/>
    </reaction>
</comment>
<evidence type="ECO:0000256" key="10">
    <source>
        <dbReference type="ARBA" id="ARBA00023012"/>
    </source>
</evidence>
<keyword evidence="9 13" id="KW-1133">Transmembrane helix</keyword>
<feature type="compositionally biased region" description="Gly residues" evidence="12">
    <location>
        <begin position="74"/>
        <end position="93"/>
    </location>
</feature>
<dbReference type="GO" id="GO:0005509">
    <property type="term" value="F:calcium ion binding"/>
    <property type="evidence" value="ECO:0007669"/>
    <property type="project" value="UniProtKB-ARBA"/>
</dbReference>
<dbReference type="InterPro" id="IPR036890">
    <property type="entry name" value="HATPase_C_sf"/>
</dbReference>
<dbReference type="EC" id="2.7.13.3" evidence="4"/>
<evidence type="ECO:0000256" key="8">
    <source>
        <dbReference type="ARBA" id="ARBA00022777"/>
    </source>
</evidence>
<feature type="transmembrane region" description="Helical" evidence="13">
    <location>
        <begin position="164"/>
        <end position="189"/>
    </location>
</feature>
<feature type="region of interest" description="Disordered" evidence="12">
    <location>
        <begin position="1"/>
        <end position="116"/>
    </location>
</feature>
<name>A0A9W6PYC6_9ACTN</name>
<feature type="transmembrane region" description="Helical" evidence="13">
    <location>
        <begin position="310"/>
        <end position="333"/>
    </location>
</feature>
<feature type="domain" description="HAMP" evidence="15">
    <location>
        <begin position="334"/>
        <end position="387"/>
    </location>
</feature>
<dbReference type="SUPFAM" id="SSF158472">
    <property type="entry name" value="HAMP domain-like"/>
    <property type="match status" value="1"/>
</dbReference>
<evidence type="ECO:0000256" key="3">
    <source>
        <dbReference type="ARBA" id="ARBA00004236"/>
    </source>
</evidence>
<dbReference type="Gene3D" id="3.30.565.10">
    <property type="entry name" value="Histidine kinase-like ATPase, C-terminal domain"/>
    <property type="match status" value="1"/>
</dbReference>
<evidence type="ECO:0000256" key="12">
    <source>
        <dbReference type="SAM" id="MobiDB-lite"/>
    </source>
</evidence>
<dbReference type="FunFam" id="1.10.287.130:FF:000001">
    <property type="entry name" value="Two-component sensor histidine kinase"/>
    <property type="match status" value="1"/>
</dbReference>
<accession>A0A9W6PYC6</accession>
<comment type="caution">
    <text evidence="16">The sequence shown here is derived from an EMBL/GenBank/DDBJ whole genome shotgun (WGS) entry which is preliminary data.</text>
</comment>
<comment type="cofactor">
    <cofactor evidence="2">
        <name>a divalent metal cation</name>
        <dbReference type="ChEBI" id="CHEBI:60240"/>
    </cofactor>
</comment>
<keyword evidence="5" id="KW-0597">Phosphoprotein</keyword>
<dbReference type="SMART" id="SM00387">
    <property type="entry name" value="HATPase_c"/>
    <property type="match status" value="1"/>
</dbReference>
<comment type="subcellular location">
    <subcellularLocation>
        <location evidence="3">Cell membrane</location>
    </subcellularLocation>
</comment>
<evidence type="ECO:0000259" key="14">
    <source>
        <dbReference type="PROSITE" id="PS50109"/>
    </source>
</evidence>
<dbReference type="PROSITE" id="PS50885">
    <property type="entry name" value="HAMP"/>
    <property type="match status" value="1"/>
</dbReference>
<dbReference type="PANTHER" id="PTHR45436:SF5">
    <property type="entry name" value="SENSOR HISTIDINE KINASE TRCS"/>
    <property type="match status" value="1"/>
</dbReference>
<dbReference type="InterPro" id="IPR003661">
    <property type="entry name" value="HisK_dim/P_dom"/>
</dbReference>
<reference evidence="16" key="1">
    <citation type="submission" date="2023-02" db="EMBL/GenBank/DDBJ databases">
        <title>Actinomadura rubrobrunea NBRC 14622.</title>
        <authorList>
            <person name="Ichikawa N."/>
            <person name="Sato H."/>
            <person name="Tonouchi N."/>
        </authorList>
    </citation>
    <scope>NUCLEOTIDE SEQUENCE</scope>
    <source>
        <strain evidence="16">NBRC 14622</strain>
    </source>
</reference>
<dbReference type="PANTHER" id="PTHR45436">
    <property type="entry name" value="SENSOR HISTIDINE KINASE YKOH"/>
    <property type="match status" value="1"/>
</dbReference>
<dbReference type="SMART" id="SM00304">
    <property type="entry name" value="HAMP"/>
    <property type="match status" value="1"/>
</dbReference>
<dbReference type="InterPro" id="IPR005467">
    <property type="entry name" value="His_kinase_dom"/>
</dbReference>
<dbReference type="GO" id="GO:0000155">
    <property type="term" value="F:phosphorelay sensor kinase activity"/>
    <property type="evidence" value="ECO:0007669"/>
    <property type="project" value="InterPro"/>
</dbReference>
<evidence type="ECO:0000256" key="1">
    <source>
        <dbReference type="ARBA" id="ARBA00000085"/>
    </source>
</evidence>
<dbReference type="InterPro" id="IPR003594">
    <property type="entry name" value="HATPase_dom"/>
</dbReference>
<dbReference type="InterPro" id="IPR036097">
    <property type="entry name" value="HisK_dim/P_sf"/>
</dbReference>
<keyword evidence="11 13" id="KW-0472">Membrane</keyword>
<protein>
    <recommendedName>
        <fullName evidence="4">histidine kinase</fullName>
        <ecNumber evidence="4">2.7.13.3</ecNumber>
    </recommendedName>
</protein>
<organism evidence="16 17">
    <name type="scientific">Actinomadura rubrobrunea</name>
    <dbReference type="NCBI Taxonomy" id="115335"/>
    <lineage>
        <taxon>Bacteria</taxon>
        <taxon>Bacillati</taxon>
        <taxon>Actinomycetota</taxon>
        <taxon>Actinomycetes</taxon>
        <taxon>Streptosporangiales</taxon>
        <taxon>Thermomonosporaceae</taxon>
        <taxon>Actinomadura</taxon>
    </lineage>
</organism>
<dbReference type="PROSITE" id="PS50109">
    <property type="entry name" value="HIS_KIN"/>
    <property type="match status" value="1"/>
</dbReference>
<dbReference type="Gene3D" id="6.10.340.10">
    <property type="match status" value="1"/>
</dbReference>
<feature type="compositionally biased region" description="Basic and acidic residues" evidence="12">
    <location>
        <begin position="13"/>
        <end position="23"/>
    </location>
</feature>
<evidence type="ECO:0000256" key="7">
    <source>
        <dbReference type="ARBA" id="ARBA00022692"/>
    </source>
</evidence>
<evidence type="ECO:0000259" key="15">
    <source>
        <dbReference type="PROSITE" id="PS50885"/>
    </source>
</evidence>
<dbReference type="SUPFAM" id="SSF55874">
    <property type="entry name" value="ATPase domain of HSP90 chaperone/DNA topoisomerase II/histidine kinase"/>
    <property type="match status" value="1"/>
</dbReference>
<dbReference type="PRINTS" id="PR00344">
    <property type="entry name" value="BCTRLSENSOR"/>
</dbReference>
<dbReference type="EMBL" id="BSRZ01000008">
    <property type="protein sequence ID" value="GLW65211.1"/>
    <property type="molecule type" value="Genomic_DNA"/>
</dbReference>
<evidence type="ECO:0000256" key="5">
    <source>
        <dbReference type="ARBA" id="ARBA00022553"/>
    </source>
</evidence>
<dbReference type="GO" id="GO:0005886">
    <property type="term" value="C:plasma membrane"/>
    <property type="evidence" value="ECO:0007669"/>
    <property type="project" value="UniProtKB-SubCell"/>
</dbReference>
<dbReference type="Pfam" id="PF02518">
    <property type="entry name" value="HATPase_c"/>
    <property type="match status" value="1"/>
</dbReference>
<dbReference type="SMART" id="SM00388">
    <property type="entry name" value="HisKA"/>
    <property type="match status" value="1"/>
</dbReference>
<evidence type="ECO:0000256" key="9">
    <source>
        <dbReference type="ARBA" id="ARBA00022989"/>
    </source>
</evidence>
<dbReference type="CDD" id="cd06225">
    <property type="entry name" value="HAMP"/>
    <property type="match status" value="1"/>
</dbReference>
<evidence type="ECO:0000313" key="16">
    <source>
        <dbReference type="EMBL" id="GLW65211.1"/>
    </source>
</evidence>
<keyword evidence="6" id="KW-0808">Transferase</keyword>
<feature type="compositionally biased region" description="Pro residues" evidence="12">
    <location>
        <begin position="1"/>
        <end position="11"/>
    </location>
</feature>
<proteinExistence type="predicted"/>
<evidence type="ECO:0000256" key="4">
    <source>
        <dbReference type="ARBA" id="ARBA00012438"/>
    </source>
</evidence>
<dbReference type="InterPro" id="IPR050428">
    <property type="entry name" value="TCS_sensor_his_kinase"/>
</dbReference>
<evidence type="ECO:0000256" key="2">
    <source>
        <dbReference type="ARBA" id="ARBA00001968"/>
    </source>
</evidence>